<organism evidence="3 4">
    <name type="scientific">Panagrellus redivivus</name>
    <name type="common">Microworm</name>
    <dbReference type="NCBI Taxonomy" id="6233"/>
    <lineage>
        <taxon>Eukaryota</taxon>
        <taxon>Metazoa</taxon>
        <taxon>Ecdysozoa</taxon>
        <taxon>Nematoda</taxon>
        <taxon>Chromadorea</taxon>
        <taxon>Rhabditida</taxon>
        <taxon>Tylenchina</taxon>
        <taxon>Panagrolaimomorpha</taxon>
        <taxon>Panagrolaimoidea</taxon>
        <taxon>Panagrolaimidae</taxon>
        <taxon>Panagrellus</taxon>
    </lineage>
</organism>
<dbReference type="Proteomes" id="UP000492821">
    <property type="component" value="Unassembled WGS sequence"/>
</dbReference>
<protein>
    <submittedName>
        <fullName evidence="4">Mid2 domain-containing protein</fullName>
    </submittedName>
</protein>
<reference evidence="3" key="1">
    <citation type="journal article" date="2013" name="Genetics">
        <title>The draft genome and transcriptome of Panagrellus redivivus are shaped by the harsh demands of a free-living lifestyle.</title>
        <authorList>
            <person name="Srinivasan J."/>
            <person name="Dillman A.R."/>
            <person name="Macchietto M.G."/>
            <person name="Heikkinen L."/>
            <person name="Lakso M."/>
            <person name="Fracchia K.M."/>
            <person name="Antoshechkin I."/>
            <person name="Mortazavi A."/>
            <person name="Wong G."/>
            <person name="Sternberg P.W."/>
        </authorList>
    </citation>
    <scope>NUCLEOTIDE SEQUENCE [LARGE SCALE GENOMIC DNA]</scope>
    <source>
        <strain evidence="3">MT8872</strain>
    </source>
</reference>
<name>A0A7E4VT92_PANRE</name>
<evidence type="ECO:0000256" key="2">
    <source>
        <dbReference type="SAM" id="Phobius"/>
    </source>
</evidence>
<feature type="region of interest" description="Disordered" evidence="1">
    <location>
        <begin position="139"/>
        <end position="181"/>
    </location>
</feature>
<evidence type="ECO:0000256" key="1">
    <source>
        <dbReference type="SAM" id="MobiDB-lite"/>
    </source>
</evidence>
<dbReference type="AlphaFoldDB" id="A0A7E4VT92"/>
<dbReference type="WBParaSite" id="Pan_g25.t1">
    <property type="protein sequence ID" value="Pan_g25.t1"/>
    <property type="gene ID" value="Pan_g25"/>
</dbReference>
<proteinExistence type="predicted"/>
<feature type="compositionally biased region" description="Polar residues" evidence="1">
    <location>
        <begin position="141"/>
        <end position="181"/>
    </location>
</feature>
<sequence length="233" mass="25263">MLCSSQFAEREVTYALNRQGQLSDALGWNPEIGNVVFESDGSINILVADISSMMTVILLNADIPVVTTTTLAPNKENRKWATIGIVGVGILLIVIVIIGIIAWYYCFCKRQKCETNQTEGLNRTYEVDTRPPQKVIVKTPMASQQKHPKLPTSTTLTKGSSSATTKVSGENPQTSVAPTKISTTPTVQETAEVDCVSIIPDSTCDKSSGNYVPKRSQQSSVKRVIAIEGSKIL</sequence>
<evidence type="ECO:0000313" key="4">
    <source>
        <dbReference type="WBParaSite" id="Pan_g25.t1"/>
    </source>
</evidence>
<keyword evidence="2" id="KW-0812">Transmembrane</keyword>
<feature type="transmembrane region" description="Helical" evidence="2">
    <location>
        <begin position="80"/>
        <end position="105"/>
    </location>
</feature>
<keyword evidence="3" id="KW-1185">Reference proteome</keyword>
<keyword evidence="2" id="KW-1133">Transmembrane helix</keyword>
<keyword evidence="2" id="KW-0472">Membrane</keyword>
<reference evidence="4" key="2">
    <citation type="submission" date="2020-10" db="UniProtKB">
        <authorList>
            <consortium name="WormBaseParasite"/>
        </authorList>
    </citation>
    <scope>IDENTIFICATION</scope>
</reference>
<accession>A0A7E4VT92</accession>
<evidence type="ECO:0000313" key="3">
    <source>
        <dbReference type="Proteomes" id="UP000492821"/>
    </source>
</evidence>